<dbReference type="Gene3D" id="2.60.40.10">
    <property type="entry name" value="Immunoglobulins"/>
    <property type="match status" value="1"/>
</dbReference>
<dbReference type="Pfam" id="PF00686">
    <property type="entry name" value="CBM_20"/>
    <property type="match status" value="1"/>
</dbReference>
<evidence type="ECO:0000259" key="4">
    <source>
        <dbReference type="PROSITE" id="PS51166"/>
    </source>
</evidence>
<dbReference type="InterPro" id="IPR013784">
    <property type="entry name" value="Carb-bd-like_fold"/>
</dbReference>
<dbReference type="SUPFAM" id="SSF49452">
    <property type="entry name" value="Starch-binding domain-like"/>
    <property type="match status" value="1"/>
</dbReference>
<evidence type="ECO:0000313" key="5">
    <source>
        <dbReference type="EMBL" id="KAK3670705.1"/>
    </source>
</evidence>
<dbReference type="GeneID" id="89964238"/>
<sequence>MRLTLAFPLSLPLLPALTALTAAASTTTTPFTLSNLYTKQPNGNPDGQTNFYTIEFTLKSTNGDSPQSGYCWASWGDNSYTSNNAYSDYVPTGEWIQCAHNASEIGDQTSEFAFQLYKPFGIGAFEVAVLQNYTETSNNTPTQLIATSIPYTITNSTGSSSALTCSIIPSENPGFQVHASGECTTPSNFTGYEIPVANTSSACTNTPSTLVSLSFPVQERTVYGDNVFVVGNITELGDWDVYHAVPLSSEGYTDINTLWSGGDVKVSAGTPVEYKYIQWSADGSLLWECGENRVGSVEYGTCGMQTVGNDPDYFRCGNH</sequence>
<organism evidence="5 6">
    <name type="scientific">Recurvomyces mirabilis</name>
    <dbReference type="NCBI Taxonomy" id="574656"/>
    <lineage>
        <taxon>Eukaryota</taxon>
        <taxon>Fungi</taxon>
        <taxon>Dikarya</taxon>
        <taxon>Ascomycota</taxon>
        <taxon>Pezizomycotina</taxon>
        <taxon>Dothideomycetes</taxon>
        <taxon>Dothideomycetidae</taxon>
        <taxon>Mycosphaerellales</taxon>
        <taxon>Teratosphaeriaceae</taxon>
        <taxon>Recurvomyces</taxon>
    </lineage>
</organism>
<dbReference type="EMBL" id="JAUTXT010000052">
    <property type="protein sequence ID" value="KAK3670705.1"/>
    <property type="molecule type" value="Genomic_DNA"/>
</dbReference>
<keyword evidence="2" id="KW-0624">Polysaccharide degradation</keyword>
<dbReference type="GO" id="GO:0016020">
    <property type="term" value="C:membrane"/>
    <property type="evidence" value="ECO:0007669"/>
    <property type="project" value="TreeGrafter"/>
</dbReference>
<dbReference type="GO" id="GO:0000272">
    <property type="term" value="P:polysaccharide catabolic process"/>
    <property type="evidence" value="ECO:0007669"/>
    <property type="project" value="UniProtKB-KW"/>
</dbReference>
<feature type="chain" id="PRO_5041944840" evidence="3">
    <location>
        <begin position="24"/>
        <end position="319"/>
    </location>
</feature>
<keyword evidence="6" id="KW-1185">Reference proteome</keyword>
<evidence type="ECO:0000256" key="1">
    <source>
        <dbReference type="ARBA" id="ARBA00023277"/>
    </source>
</evidence>
<dbReference type="EC" id="3.2.1.3" evidence="5"/>
<feature type="domain" description="CBM20" evidence="4">
    <location>
        <begin position="205"/>
        <end position="315"/>
    </location>
</feature>
<feature type="signal peptide" evidence="3">
    <location>
        <begin position="1"/>
        <end position="23"/>
    </location>
</feature>
<reference evidence="5" key="1">
    <citation type="submission" date="2023-07" db="EMBL/GenBank/DDBJ databases">
        <title>Black Yeasts Isolated from many extreme environments.</title>
        <authorList>
            <person name="Coleine C."/>
            <person name="Stajich J.E."/>
            <person name="Selbmann L."/>
        </authorList>
    </citation>
    <scope>NUCLEOTIDE SEQUENCE</scope>
    <source>
        <strain evidence="5">CCFEE 5485</strain>
    </source>
</reference>
<name>A0AAE0WIG9_9PEZI</name>
<evidence type="ECO:0000256" key="2">
    <source>
        <dbReference type="ARBA" id="ARBA00023326"/>
    </source>
</evidence>
<dbReference type="InterPro" id="IPR002044">
    <property type="entry name" value="CBM20"/>
</dbReference>
<dbReference type="RefSeq" id="XP_064692936.1">
    <property type="nucleotide sequence ID" value="XM_064839693.1"/>
</dbReference>
<accession>A0AAE0WIG9</accession>
<keyword evidence="1" id="KW-0119">Carbohydrate metabolism</keyword>
<protein>
    <submittedName>
        <fullName evidence="5">Glycoside hydrolase 15 protein</fullName>
        <ecNumber evidence="5">3.2.1.3</ecNumber>
    </submittedName>
</protein>
<keyword evidence="5" id="KW-0326">Glycosidase</keyword>
<gene>
    <name evidence="5" type="primary">gla1</name>
    <name evidence="5" type="ORF">LTR78_009397</name>
</gene>
<keyword evidence="5" id="KW-0378">Hydrolase</keyword>
<dbReference type="InterPro" id="IPR013783">
    <property type="entry name" value="Ig-like_fold"/>
</dbReference>
<dbReference type="GO" id="GO:0004339">
    <property type="term" value="F:glucan 1,4-alpha-glucosidase activity"/>
    <property type="evidence" value="ECO:0007669"/>
    <property type="project" value="UniProtKB-EC"/>
</dbReference>
<dbReference type="AlphaFoldDB" id="A0AAE0WIG9"/>
<dbReference type="Proteomes" id="UP001274830">
    <property type="component" value="Unassembled WGS sequence"/>
</dbReference>
<evidence type="ECO:0000256" key="3">
    <source>
        <dbReference type="SAM" id="SignalP"/>
    </source>
</evidence>
<evidence type="ECO:0000313" key="6">
    <source>
        <dbReference type="Proteomes" id="UP001274830"/>
    </source>
</evidence>
<dbReference type="PANTHER" id="PTHR15048:SF0">
    <property type="entry name" value="STARCH-BINDING DOMAIN-CONTAINING PROTEIN 1"/>
    <property type="match status" value="1"/>
</dbReference>
<dbReference type="SMART" id="SM01065">
    <property type="entry name" value="CBM_2"/>
    <property type="match status" value="1"/>
</dbReference>
<dbReference type="PROSITE" id="PS51166">
    <property type="entry name" value="CBM20"/>
    <property type="match status" value="1"/>
</dbReference>
<keyword evidence="3" id="KW-0732">Signal</keyword>
<dbReference type="GO" id="GO:2001070">
    <property type="term" value="F:starch binding"/>
    <property type="evidence" value="ECO:0007669"/>
    <property type="project" value="InterPro"/>
</dbReference>
<dbReference type="PANTHER" id="PTHR15048">
    <property type="entry name" value="STARCH-BINDING DOMAIN-CONTAINING PROTEIN 1"/>
    <property type="match status" value="1"/>
</dbReference>
<proteinExistence type="predicted"/>
<comment type="caution">
    <text evidence="5">The sequence shown here is derived from an EMBL/GenBank/DDBJ whole genome shotgun (WGS) entry which is preliminary data.</text>
</comment>